<dbReference type="SUPFAM" id="SSF53067">
    <property type="entry name" value="Actin-like ATPase domain"/>
    <property type="match status" value="2"/>
</dbReference>
<dbReference type="AlphaFoldDB" id="A0A915EG78"/>
<evidence type="ECO:0000256" key="1">
    <source>
        <dbReference type="ARBA" id="ARBA00006198"/>
    </source>
</evidence>
<dbReference type="GO" id="GO:0045127">
    <property type="term" value="F:N-acetylglucosamine kinase activity"/>
    <property type="evidence" value="ECO:0007669"/>
    <property type="project" value="UniProtKB-EC"/>
</dbReference>
<evidence type="ECO:0000256" key="2">
    <source>
        <dbReference type="ARBA" id="ARBA00012122"/>
    </source>
</evidence>
<protein>
    <recommendedName>
        <fullName evidence="3">N-acetyl-D-glucosamine kinase</fullName>
        <ecNumber evidence="2">2.7.1.59</ecNumber>
    </recommendedName>
    <alternativeName>
        <fullName evidence="4">GlcNAc kinase</fullName>
    </alternativeName>
</protein>
<feature type="domain" description="ATPase BadF/BadG/BcrA/BcrD type" evidence="5">
    <location>
        <begin position="14"/>
        <end position="228"/>
    </location>
</feature>
<reference evidence="7" key="1">
    <citation type="submission" date="2022-11" db="UniProtKB">
        <authorList>
            <consortium name="WormBaseParasite"/>
        </authorList>
    </citation>
    <scope>IDENTIFICATION</scope>
</reference>
<evidence type="ECO:0000259" key="5">
    <source>
        <dbReference type="Pfam" id="PF01869"/>
    </source>
</evidence>
<dbReference type="WBParaSite" id="jg5733">
    <property type="protein sequence ID" value="jg5733"/>
    <property type="gene ID" value="jg5733"/>
</dbReference>
<organism evidence="6 7">
    <name type="scientific">Ditylenchus dipsaci</name>
    <dbReference type="NCBI Taxonomy" id="166011"/>
    <lineage>
        <taxon>Eukaryota</taxon>
        <taxon>Metazoa</taxon>
        <taxon>Ecdysozoa</taxon>
        <taxon>Nematoda</taxon>
        <taxon>Chromadorea</taxon>
        <taxon>Rhabditida</taxon>
        <taxon>Tylenchina</taxon>
        <taxon>Tylenchomorpha</taxon>
        <taxon>Sphaerularioidea</taxon>
        <taxon>Anguinidae</taxon>
        <taxon>Anguininae</taxon>
        <taxon>Ditylenchus</taxon>
    </lineage>
</organism>
<name>A0A915EG78_9BILA</name>
<dbReference type="EC" id="2.7.1.59" evidence="2"/>
<dbReference type="InterPro" id="IPR043129">
    <property type="entry name" value="ATPase_NBD"/>
</dbReference>
<dbReference type="PANTHER" id="PTHR12862:SF0">
    <property type="entry name" value="N-ACETYL-D-GLUCOSAMINE KINASE"/>
    <property type="match status" value="1"/>
</dbReference>
<dbReference type="InterPro" id="IPR039758">
    <property type="entry name" value="NAGK-like"/>
</dbReference>
<dbReference type="Gene3D" id="3.30.420.40">
    <property type="match status" value="1"/>
</dbReference>
<dbReference type="Proteomes" id="UP000887574">
    <property type="component" value="Unplaced"/>
</dbReference>
<evidence type="ECO:0000313" key="6">
    <source>
        <dbReference type="Proteomes" id="UP000887574"/>
    </source>
</evidence>
<accession>A0A915EG78</accession>
<dbReference type="Pfam" id="PF01869">
    <property type="entry name" value="BcrAD_BadFG"/>
    <property type="match status" value="1"/>
</dbReference>
<proteinExistence type="inferred from homology"/>
<evidence type="ECO:0000256" key="4">
    <source>
        <dbReference type="ARBA" id="ARBA00031123"/>
    </source>
</evidence>
<evidence type="ECO:0000313" key="7">
    <source>
        <dbReference type="WBParaSite" id="jg5733"/>
    </source>
</evidence>
<dbReference type="InterPro" id="IPR002731">
    <property type="entry name" value="ATPase_BadF"/>
</dbReference>
<comment type="similarity">
    <text evidence="1">Belongs to the eukaryotic-type N-acetylglucosamine kinase family.</text>
</comment>
<sequence>MGAPESRAVSVFAGVEGGATHSTLVLMDSNAKKLGQWSGPALNCLLNGIERTADQISAWIRRIAREISVDLPISSLGMGLSGAEEDSSNEKMLQYFRTKHEDLSNFFFLTSDSVCVAATAFDKGGVVLIAGTGSACRLIKADGVVHSVGGWGHLIGDGGSGFWITMRAIKIVFDCEDGLAECAFDIAKVKEELLKHFGLRNKMELISNILYGDRFEKPRIASFCSCLALTSYRAG</sequence>
<dbReference type="PANTHER" id="PTHR12862">
    <property type="entry name" value="BADF TYPE ATPASE DOMAIN-CONTAINING PROTEIN"/>
    <property type="match status" value="1"/>
</dbReference>
<evidence type="ECO:0000256" key="3">
    <source>
        <dbReference type="ARBA" id="ARBA00014974"/>
    </source>
</evidence>
<keyword evidence="6" id="KW-1185">Reference proteome</keyword>